<evidence type="ECO:0000256" key="2">
    <source>
        <dbReference type="SAM" id="MobiDB-lite"/>
    </source>
</evidence>
<protein>
    <submittedName>
        <fullName evidence="3">Tetratricopeptide repeat 1</fullName>
    </submittedName>
</protein>
<dbReference type="InterPro" id="IPR052769">
    <property type="entry name" value="TPR_domain_protein"/>
</dbReference>
<evidence type="ECO:0000313" key="3">
    <source>
        <dbReference type="EMBL" id="PSC68655.1"/>
    </source>
</evidence>
<name>A0A2P6V3J7_9CHLO</name>
<feature type="region of interest" description="Disordered" evidence="2">
    <location>
        <begin position="25"/>
        <end position="105"/>
    </location>
</feature>
<dbReference type="EMBL" id="LHPF02000034">
    <property type="protein sequence ID" value="PSC68655.1"/>
    <property type="molecule type" value="Genomic_DNA"/>
</dbReference>
<dbReference type="STRING" id="554055.A0A2P6V3J7"/>
<dbReference type="Gene3D" id="1.25.40.10">
    <property type="entry name" value="Tetratricopeptide repeat domain"/>
    <property type="match status" value="1"/>
</dbReference>
<dbReference type="SMART" id="SM00028">
    <property type="entry name" value="TPR"/>
    <property type="match status" value="3"/>
</dbReference>
<evidence type="ECO:0000256" key="1">
    <source>
        <dbReference type="PROSITE-ProRule" id="PRU00339"/>
    </source>
</evidence>
<accession>A0A2P6V3J7</accession>
<proteinExistence type="predicted"/>
<evidence type="ECO:0000313" key="4">
    <source>
        <dbReference type="Proteomes" id="UP000239649"/>
    </source>
</evidence>
<keyword evidence="1" id="KW-0802">TPR repeat</keyword>
<dbReference type="PROSITE" id="PS50005">
    <property type="entry name" value="TPR"/>
    <property type="match status" value="1"/>
</dbReference>
<dbReference type="SUPFAM" id="SSF48452">
    <property type="entry name" value="TPR-like"/>
    <property type="match status" value="1"/>
</dbReference>
<dbReference type="Proteomes" id="UP000239649">
    <property type="component" value="Unassembled WGS sequence"/>
</dbReference>
<gene>
    <name evidence="3" type="ORF">C2E20_7708</name>
</gene>
<dbReference type="OrthoDB" id="1872379at2759"/>
<feature type="compositionally biased region" description="Low complexity" evidence="2">
    <location>
        <begin position="41"/>
        <end position="56"/>
    </location>
</feature>
<sequence length="280" mass="29337">MVVIEDITEQEAAREAAAREAERAAAAAAAAAAEEQRRLAAEAQTQAAAAAAAQHAAAEDGGEAAGRPQGAAEPAAGSGAAEGDAAAISHAAPSQPAERSDADKEQLVVAEGLKKAGNEAYAGERWEEALDKYAAALEAAPEAAAAQRSVYHCNRAAAHLKLGQWAEAAQECSAALELQEGYTKALLRRSTAYEKLDDLERALADAQKVLELEPGQAVAAATVKRLTPVVEERREKLKDEMMGKLKELGNMVLGKFGLSVDNFKTEQDPSTGSYSIKFQQ</sequence>
<dbReference type="InterPro" id="IPR019734">
    <property type="entry name" value="TPR_rpt"/>
</dbReference>
<dbReference type="PANTHER" id="PTHR46014:SF1">
    <property type="entry name" value="TETRATRICOPEPTIDE REPEAT PROTEIN 1"/>
    <property type="match status" value="1"/>
</dbReference>
<reference evidence="3 4" key="1">
    <citation type="journal article" date="2018" name="Plant J.">
        <title>Genome sequences of Chlorella sorokiniana UTEX 1602 and Micractinium conductrix SAG 241.80: implications to maltose excretion by a green alga.</title>
        <authorList>
            <person name="Arriola M.B."/>
            <person name="Velmurugan N."/>
            <person name="Zhang Y."/>
            <person name="Plunkett M.H."/>
            <person name="Hondzo H."/>
            <person name="Barney B.M."/>
        </authorList>
    </citation>
    <scope>NUCLEOTIDE SEQUENCE [LARGE SCALE GENOMIC DNA]</scope>
    <source>
        <strain evidence="3 4">SAG 241.80</strain>
    </source>
</reference>
<dbReference type="AlphaFoldDB" id="A0A2P6V3J7"/>
<feature type="repeat" description="TPR" evidence="1">
    <location>
        <begin position="183"/>
        <end position="216"/>
    </location>
</feature>
<feature type="compositionally biased region" description="Low complexity" evidence="2">
    <location>
        <begin position="65"/>
        <end position="92"/>
    </location>
</feature>
<dbReference type="PANTHER" id="PTHR46014">
    <property type="entry name" value="TETRATRICOPEPTIDE REPEAT PROTEIN 1"/>
    <property type="match status" value="1"/>
</dbReference>
<organism evidence="3 4">
    <name type="scientific">Micractinium conductrix</name>
    <dbReference type="NCBI Taxonomy" id="554055"/>
    <lineage>
        <taxon>Eukaryota</taxon>
        <taxon>Viridiplantae</taxon>
        <taxon>Chlorophyta</taxon>
        <taxon>core chlorophytes</taxon>
        <taxon>Trebouxiophyceae</taxon>
        <taxon>Chlorellales</taxon>
        <taxon>Chlorellaceae</taxon>
        <taxon>Chlorella clade</taxon>
        <taxon>Micractinium</taxon>
    </lineage>
</organism>
<comment type="caution">
    <text evidence="3">The sequence shown here is derived from an EMBL/GenBank/DDBJ whole genome shotgun (WGS) entry which is preliminary data.</text>
</comment>
<keyword evidence="4" id="KW-1185">Reference proteome</keyword>
<dbReference type="InterPro" id="IPR011990">
    <property type="entry name" value="TPR-like_helical_dom_sf"/>
</dbReference>